<evidence type="ECO:0000313" key="3">
    <source>
        <dbReference type="WBParaSite" id="GPUH_0001975001-mRNA-1"/>
    </source>
</evidence>
<gene>
    <name evidence="1" type="ORF">GPUH_LOCUS19726</name>
</gene>
<dbReference type="OrthoDB" id="10607984at2759"/>
<dbReference type="Proteomes" id="UP000271098">
    <property type="component" value="Unassembled WGS sequence"/>
</dbReference>
<name>A0A183EFI4_9BILA</name>
<reference evidence="1 2" key="2">
    <citation type="submission" date="2018-11" db="EMBL/GenBank/DDBJ databases">
        <authorList>
            <consortium name="Pathogen Informatics"/>
        </authorList>
    </citation>
    <scope>NUCLEOTIDE SEQUENCE [LARGE SCALE GENOMIC DNA]</scope>
</reference>
<organism evidence="3">
    <name type="scientific">Gongylonema pulchrum</name>
    <dbReference type="NCBI Taxonomy" id="637853"/>
    <lineage>
        <taxon>Eukaryota</taxon>
        <taxon>Metazoa</taxon>
        <taxon>Ecdysozoa</taxon>
        <taxon>Nematoda</taxon>
        <taxon>Chromadorea</taxon>
        <taxon>Rhabditida</taxon>
        <taxon>Spirurina</taxon>
        <taxon>Spiruromorpha</taxon>
        <taxon>Spiruroidea</taxon>
        <taxon>Gongylonematidae</taxon>
        <taxon>Gongylonema</taxon>
    </lineage>
</organism>
<sequence length="92" mass="10789">IKDYYPWEDVSVDKQLVKRAYENTIVITAHGYDHKFIQEFQQKFAKETGHLASQVYLNGIRSAELFYTVPLKHAGTLQILRNDLFERPYGII</sequence>
<accession>A0A183EFI4</accession>
<reference evidence="3" key="1">
    <citation type="submission" date="2016-06" db="UniProtKB">
        <authorList>
            <consortium name="WormBaseParasite"/>
        </authorList>
    </citation>
    <scope>IDENTIFICATION</scope>
</reference>
<dbReference type="WBParaSite" id="GPUH_0001975001-mRNA-1">
    <property type="protein sequence ID" value="GPUH_0001975001-mRNA-1"/>
    <property type="gene ID" value="GPUH_0001975001"/>
</dbReference>
<keyword evidence="2" id="KW-1185">Reference proteome</keyword>
<proteinExistence type="predicted"/>
<dbReference type="AlphaFoldDB" id="A0A183EFI4"/>
<dbReference type="EMBL" id="UYRT01089033">
    <property type="protein sequence ID" value="VDN34436.1"/>
    <property type="molecule type" value="Genomic_DNA"/>
</dbReference>
<evidence type="ECO:0000313" key="2">
    <source>
        <dbReference type="Proteomes" id="UP000271098"/>
    </source>
</evidence>
<protein>
    <submittedName>
        <fullName evidence="3">Glycosyltransferase family 1 protein</fullName>
    </submittedName>
</protein>
<evidence type="ECO:0000313" key="1">
    <source>
        <dbReference type="EMBL" id="VDN34436.1"/>
    </source>
</evidence>